<feature type="compositionally biased region" description="Basic and acidic residues" evidence="1">
    <location>
        <begin position="225"/>
        <end position="241"/>
    </location>
</feature>
<feature type="region of interest" description="Disordered" evidence="1">
    <location>
        <begin position="96"/>
        <end position="121"/>
    </location>
</feature>
<feature type="region of interest" description="Disordered" evidence="1">
    <location>
        <begin position="1"/>
        <end position="80"/>
    </location>
</feature>
<protein>
    <submittedName>
        <fullName evidence="2">Uncharacterized protein</fullName>
    </submittedName>
</protein>
<feature type="region of interest" description="Disordered" evidence="1">
    <location>
        <begin position="171"/>
        <end position="202"/>
    </location>
</feature>
<evidence type="ECO:0000313" key="2">
    <source>
        <dbReference type="EMBL" id="KAJ7669568.1"/>
    </source>
</evidence>
<feature type="compositionally biased region" description="Low complexity" evidence="1">
    <location>
        <begin position="55"/>
        <end position="66"/>
    </location>
</feature>
<name>A0AAD7CYB4_MYCRO</name>
<reference evidence="2" key="1">
    <citation type="submission" date="2023-03" db="EMBL/GenBank/DDBJ databases">
        <title>Massive genome expansion in bonnet fungi (Mycena s.s.) driven by repeated elements and novel gene families across ecological guilds.</title>
        <authorList>
            <consortium name="Lawrence Berkeley National Laboratory"/>
            <person name="Harder C.B."/>
            <person name="Miyauchi S."/>
            <person name="Viragh M."/>
            <person name="Kuo A."/>
            <person name="Thoen E."/>
            <person name="Andreopoulos B."/>
            <person name="Lu D."/>
            <person name="Skrede I."/>
            <person name="Drula E."/>
            <person name="Henrissat B."/>
            <person name="Morin E."/>
            <person name="Kohler A."/>
            <person name="Barry K."/>
            <person name="LaButti K."/>
            <person name="Morin E."/>
            <person name="Salamov A."/>
            <person name="Lipzen A."/>
            <person name="Mereny Z."/>
            <person name="Hegedus B."/>
            <person name="Baldrian P."/>
            <person name="Stursova M."/>
            <person name="Weitz H."/>
            <person name="Taylor A."/>
            <person name="Grigoriev I.V."/>
            <person name="Nagy L.G."/>
            <person name="Martin F."/>
            <person name="Kauserud H."/>
        </authorList>
    </citation>
    <scope>NUCLEOTIDE SEQUENCE</scope>
    <source>
        <strain evidence="2">CBHHK067</strain>
    </source>
</reference>
<dbReference type="Proteomes" id="UP001221757">
    <property type="component" value="Unassembled WGS sequence"/>
</dbReference>
<feature type="compositionally biased region" description="Polar residues" evidence="1">
    <location>
        <begin position="40"/>
        <end position="51"/>
    </location>
</feature>
<sequence>MPWSAGGRRCSLEAPEDPDAPEALVSDDVRGSGGRANGTVDGNENGSSASNDGRGAASSAVATATGDPPRRRLSTNSGTRLVSVVARRRAGELMLNVGKSGEESGVHSAGEAAEAAGGRRRNSVRCATGGEVRVGMVRLCCGGRGGEGKRQGTQGVRRDEQPPGALRLGAHRGCGARVPRGEGRRRRGSGAAAAFEKQGHLTQQSSELAWQAHEAQALGVRERVHSREHRHGEGELVERSQGKVGAPQWKSNRRGSVPVSASGKRSLATGVPCHRQRRRHGEEETHLLRL</sequence>
<dbReference type="EMBL" id="JARKIE010000187">
    <property type="protein sequence ID" value="KAJ7669568.1"/>
    <property type="molecule type" value="Genomic_DNA"/>
</dbReference>
<evidence type="ECO:0000256" key="1">
    <source>
        <dbReference type="SAM" id="MobiDB-lite"/>
    </source>
</evidence>
<evidence type="ECO:0000313" key="3">
    <source>
        <dbReference type="Proteomes" id="UP001221757"/>
    </source>
</evidence>
<accession>A0AAD7CYB4</accession>
<keyword evidence="3" id="KW-1185">Reference proteome</keyword>
<feature type="region of interest" description="Disordered" evidence="1">
    <location>
        <begin position="225"/>
        <end position="290"/>
    </location>
</feature>
<dbReference type="AlphaFoldDB" id="A0AAD7CYB4"/>
<feature type="region of interest" description="Disordered" evidence="1">
    <location>
        <begin position="145"/>
        <end position="164"/>
    </location>
</feature>
<gene>
    <name evidence="2" type="ORF">B0H17DRAFT_1086626</name>
</gene>
<feature type="non-terminal residue" evidence="2">
    <location>
        <position position="1"/>
    </location>
</feature>
<feature type="compositionally biased region" description="Basic and acidic residues" evidence="1">
    <location>
        <begin position="280"/>
        <end position="290"/>
    </location>
</feature>
<proteinExistence type="predicted"/>
<organism evidence="2 3">
    <name type="scientific">Mycena rosella</name>
    <name type="common">Pink bonnet</name>
    <name type="synonym">Agaricus rosellus</name>
    <dbReference type="NCBI Taxonomy" id="1033263"/>
    <lineage>
        <taxon>Eukaryota</taxon>
        <taxon>Fungi</taxon>
        <taxon>Dikarya</taxon>
        <taxon>Basidiomycota</taxon>
        <taxon>Agaricomycotina</taxon>
        <taxon>Agaricomycetes</taxon>
        <taxon>Agaricomycetidae</taxon>
        <taxon>Agaricales</taxon>
        <taxon>Marasmiineae</taxon>
        <taxon>Mycenaceae</taxon>
        <taxon>Mycena</taxon>
    </lineage>
</organism>
<comment type="caution">
    <text evidence="2">The sequence shown here is derived from an EMBL/GenBank/DDBJ whole genome shotgun (WGS) entry which is preliminary data.</text>
</comment>
<feature type="compositionally biased region" description="Basic and acidic residues" evidence="1">
    <location>
        <begin position="146"/>
        <end position="161"/>
    </location>
</feature>
<feature type="compositionally biased region" description="Low complexity" evidence="1">
    <location>
        <begin position="106"/>
        <end position="116"/>
    </location>
</feature>